<protein>
    <recommendedName>
        <fullName evidence="4">UBC core domain-containing protein</fullName>
    </recommendedName>
</protein>
<dbReference type="PANTHER" id="PTHR46116:SF15">
    <property type="entry name" value="(E3-INDEPENDENT) E2 UBIQUITIN-CONJUGATING ENZYME"/>
    <property type="match status" value="1"/>
</dbReference>
<evidence type="ECO:0000313" key="6">
    <source>
        <dbReference type="Proteomes" id="UP000800082"/>
    </source>
</evidence>
<dbReference type="GO" id="GO:0061631">
    <property type="term" value="F:ubiquitin conjugating enzyme activity"/>
    <property type="evidence" value="ECO:0007669"/>
    <property type="project" value="TreeGrafter"/>
</dbReference>
<dbReference type="Gene3D" id="3.10.110.10">
    <property type="entry name" value="Ubiquitin Conjugating Enzyme"/>
    <property type="match status" value="1"/>
</dbReference>
<dbReference type="Pfam" id="PF00179">
    <property type="entry name" value="UQ_con"/>
    <property type="match status" value="1"/>
</dbReference>
<sequence>MDPPTMITEMLLESKLLDYCSELLSYESLDDAFLRKATYGALLDFVMVISTHPTTANLTVFLGKPKQPEQRNLLTQTYCRVESSTSGTAPSLADGLSELSKLSSLLLKNAEHHKTMYNADNDQEMLALCRKISDVWASISAHMLVPGSEASPTTSTAEVAAIGDISDGQICASHAFAAQAHAQIRSAPGRFKRLVSEINVLKTSLPPGIFVRHGESRLDVMKFVIIGPEGSPYENGMWEFDMYCPAEYPNAPPLVTFKTTGGGLHGMNPNLYPDGKVCLSLLGTWQGEPWKPGQSTLLQVLVSLQAMVFCEQPWYNEPGRERKFASSIASKAADRYNREIRELTVRLGMLDWLEKAPQIWREVMDQHFNSNADKVLRTVTEWSKQFSPGPRRPGAHAEAPDRPESYEYGFGNRETGYKATLPRLHGLLQKYGATMPLPEVCEPDHPPPRAKKTRVEESQAESSRDAALPHDPETPSLYYENDEMAAVMAEDDMDDMQDMDEIFGPLGALVGPFPGGYAGRGAHHNDYNFSGRGQVLGAGPSGATHPAHAFLTPPAASNRGGGHDSARHYGGWTAGLGRESGRGRGAPAQYDPNASIHELMFGKGRRLGDAEDKVGRGGRGGGFLGEFGRGHRGD</sequence>
<proteinExistence type="predicted"/>
<feature type="region of interest" description="Disordered" evidence="3">
    <location>
        <begin position="437"/>
        <end position="477"/>
    </location>
</feature>
<dbReference type="SMART" id="SM00212">
    <property type="entry name" value="UBCc"/>
    <property type="match status" value="1"/>
</dbReference>
<feature type="compositionally biased region" description="Gly residues" evidence="3">
    <location>
        <begin position="617"/>
        <end position="627"/>
    </location>
</feature>
<dbReference type="SUPFAM" id="SSF54495">
    <property type="entry name" value="UBC-like"/>
    <property type="match status" value="1"/>
</dbReference>
<dbReference type="EMBL" id="ML978956">
    <property type="protein sequence ID" value="KAF1934135.1"/>
    <property type="molecule type" value="Genomic_DNA"/>
</dbReference>
<dbReference type="InterPro" id="IPR016135">
    <property type="entry name" value="UBQ-conjugating_enzyme/RWD"/>
</dbReference>
<name>A0A6A5S091_9PLEO</name>
<dbReference type="PANTHER" id="PTHR46116">
    <property type="entry name" value="(E3-INDEPENDENT) E2 UBIQUITIN-CONJUGATING ENZYME"/>
    <property type="match status" value="1"/>
</dbReference>
<evidence type="ECO:0000259" key="4">
    <source>
        <dbReference type="PROSITE" id="PS50127"/>
    </source>
</evidence>
<feature type="region of interest" description="Disordered" evidence="3">
    <location>
        <begin position="610"/>
        <end position="634"/>
    </location>
</feature>
<feature type="region of interest" description="Disordered" evidence="3">
    <location>
        <begin position="384"/>
        <end position="406"/>
    </location>
</feature>
<organism evidence="5 6">
    <name type="scientific">Didymella exigua CBS 183.55</name>
    <dbReference type="NCBI Taxonomy" id="1150837"/>
    <lineage>
        <taxon>Eukaryota</taxon>
        <taxon>Fungi</taxon>
        <taxon>Dikarya</taxon>
        <taxon>Ascomycota</taxon>
        <taxon>Pezizomycotina</taxon>
        <taxon>Dothideomycetes</taxon>
        <taxon>Pleosporomycetidae</taxon>
        <taxon>Pleosporales</taxon>
        <taxon>Pleosporineae</taxon>
        <taxon>Didymellaceae</taxon>
        <taxon>Didymella</taxon>
    </lineage>
</organism>
<evidence type="ECO:0000256" key="1">
    <source>
        <dbReference type="ARBA" id="ARBA00022679"/>
    </source>
</evidence>
<evidence type="ECO:0000313" key="5">
    <source>
        <dbReference type="EMBL" id="KAF1934135.1"/>
    </source>
</evidence>
<dbReference type="InterPro" id="IPR000608">
    <property type="entry name" value="UBC"/>
</dbReference>
<dbReference type="OrthoDB" id="47801at2759"/>
<feature type="domain" description="UBC core" evidence="4">
    <location>
        <begin position="189"/>
        <end position="349"/>
    </location>
</feature>
<evidence type="ECO:0000256" key="2">
    <source>
        <dbReference type="ARBA" id="ARBA00022786"/>
    </source>
</evidence>
<keyword evidence="1" id="KW-0808">Transferase</keyword>
<accession>A0A6A5S091</accession>
<feature type="compositionally biased region" description="Basic and acidic residues" evidence="3">
    <location>
        <begin position="442"/>
        <end position="473"/>
    </location>
</feature>
<dbReference type="PROSITE" id="PS50127">
    <property type="entry name" value="UBC_2"/>
    <property type="match status" value="1"/>
</dbReference>
<evidence type="ECO:0000256" key="3">
    <source>
        <dbReference type="SAM" id="MobiDB-lite"/>
    </source>
</evidence>
<feature type="region of interest" description="Disordered" evidence="3">
    <location>
        <begin position="539"/>
        <end position="566"/>
    </location>
</feature>
<keyword evidence="6" id="KW-1185">Reference proteome</keyword>
<dbReference type="RefSeq" id="XP_033454383.1">
    <property type="nucleotide sequence ID" value="XM_033590597.1"/>
</dbReference>
<dbReference type="Proteomes" id="UP000800082">
    <property type="component" value="Unassembled WGS sequence"/>
</dbReference>
<dbReference type="GeneID" id="54348265"/>
<dbReference type="AlphaFoldDB" id="A0A6A5S091"/>
<reference evidence="5" key="1">
    <citation type="journal article" date="2020" name="Stud. Mycol.">
        <title>101 Dothideomycetes genomes: a test case for predicting lifestyles and emergence of pathogens.</title>
        <authorList>
            <person name="Haridas S."/>
            <person name="Albert R."/>
            <person name="Binder M."/>
            <person name="Bloem J."/>
            <person name="Labutti K."/>
            <person name="Salamov A."/>
            <person name="Andreopoulos B."/>
            <person name="Baker S."/>
            <person name="Barry K."/>
            <person name="Bills G."/>
            <person name="Bluhm B."/>
            <person name="Cannon C."/>
            <person name="Castanera R."/>
            <person name="Culley D."/>
            <person name="Daum C."/>
            <person name="Ezra D."/>
            <person name="Gonzalez J."/>
            <person name="Henrissat B."/>
            <person name="Kuo A."/>
            <person name="Liang C."/>
            <person name="Lipzen A."/>
            <person name="Lutzoni F."/>
            <person name="Magnuson J."/>
            <person name="Mondo S."/>
            <person name="Nolan M."/>
            <person name="Ohm R."/>
            <person name="Pangilinan J."/>
            <person name="Park H.-J."/>
            <person name="Ramirez L."/>
            <person name="Alfaro M."/>
            <person name="Sun H."/>
            <person name="Tritt A."/>
            <person name="Yoshinaga Y."/>
            <person name="Zwiers L.-H."/>
            <person name="Turgeon B."/>
            <person name="Goodwin S."/>
            <person name="Spatafora J."/>
            <person name="Crous P."/>
            <person name="Grigoriev I."/>
        </authorList>
    </citation>
    <scope>NUCLEOTIDE SEQUENCE</scope>
    <source>
        <strain evidence="5">CBS 183.55</strain>
    </source>
</reference>
<gene>
    <name evidence="5" type="ORF">M421DRAFT_415181</name>
</gene>
<keyword evidence="2" id="KW-0833">Ubl conjugation pathway</keyword>